<dbReference type="GO" id="GO:0005829">
    <property type="term" value="C:cytosol"/>
    <property type="evidence" value="ECO:0007669"/>
    <property type="project" value="TreeGrafter"/>
</dbReference>
<dbReference type="GO" id="GO:0000976">
    <property type="term" value="F:transcription cis-regulatory region binding"/>
    <property type="evidence" value="ECO:0007669"/>
    <property type="project" value="TreeGrafter"/>
</dbReference>
<dbReference type="CDD" id="cd17574">
    <property type="entry name" value="REC_OmpR"/>
    <property type="match status" value="1"/>
</dbReference>
<dbReference type="InterPro" id="IPR011006">
    <property type="entry name" value="CheY-like_superfamily"/>
</dbReference>
<keyword evidence="13" id="KW-1185">Reference proteome</keyword>
<evidence type="ECO:0000256" key="2">
    <source>
        <dbReference type="ARBA" id="ARBA00022553"/>
    </source>
</evidence>
<dbReference type="Gene3D" id="3.40.50.2300">
    <property type="match status" value="1"/>
</dbReference>
<dbReference type="Proteomes" id="UP000037269">
    <property type="component" value="Unassembled WGS sequence"/>
</dbReference>
<keyword evidence="6" id="KW-0804">Transcription</keyword>
<organism evidence="11 13">
    <name type="scientific">Aneurinibacillus migulanus</name>
    <name type="common">Bacillus migulanus</name>
    <dbReference type="NCBI Taxonomy" id="47500"/>
    <lineage>
        <taxon>Bacteria</taxon>
        <taxon>Bacillati</taxon>
        <taxon>Bacillota</taxon>
        <taxon>Bacilli</taxon>
        <taxon>Bacillales</taxon>
        <taxon>Paenibacillaceae</taxon>
        <taxon>Aneurinibacillus group</taxon>
        <taxon>Aneurinibacillus</taxon>
    </lineage>
</organism>
<dbReference type="FunFam" id="3.40.50.2300:FF:000001">
    <property type="entry name" value="DNA-binding response regulator PhoB"/>
    <property type="match status" value="1"/>
</dbReference>
<dbReference type="OrthoDB" id="9790442at2"/>
<dbReference type="Gene3D" id="1.10.10.10">
    <property type="entry name" value="Winged helix-like DNA-binding domain superfamily/Winged helix DNA-binding domain"/>
    <property type="match status" value="1"/>
</dbReference>
<dbReference type="PANTHER" id="PTHR48111">
    <property type="entry name" value="REGULATOR OF RPOS"/>
    <property type="match status" value="1"/>
</dbReference>
<dbReference type="InterPro" id="IPR001789">
    <property type="entry name" value="Sig_transdc_resp-reg_receiver"/>
</dbReference>
<dbReference type="GO" id="GO:0032993">
    <property type="term" value="C:protein-DNA complex"/>
    <property type="evidence" value="ECO:0007669"/>
    <property type="project" value="TreeGrafter"/>
</dbReference>
<dbReference type="FunFam" id="1.10.10.10:FF:000018">
    <property type="entry name" value="DNA-binding response regulator ResD"/>
    <property type="match status" value="1"/>
</dbReference>
<dbReference type="InterPro" id="IPR016032">
    <property type="entry name" value="Sig_transdc_resp-reg_C-effctor"/>
</dbReference>
<proteinExistence type="predicted"/>
<evidence type="ECO:0000256" key="3">
    <source>
        <dbReference type="ARBA" id="ARBA00023012"/>
    </source>
</evidence>
<feature type="DNA-binding region" description="OmpR/PhoB-type" evidence="8">
    <location>
        <begin position="136"/>
        <end position="234"/>
    </location>
</feature>
<dbReference type="SUPFAM" id="SSF46894">
    <property type="entry name" value="C-terminal effector domain of the bipartite response regulators"/>
    <property type="match status" value="1"/>
</dbReference>
<dbReference type="RefSeq" id="WP_043064621.1">
    <property type="nucleotide sequence ID" value="NZ_BJOA01000130.1"/>
</dbReference>
<evidence type="ECO:0000259" key="10">
    <source>
        <dbReference type="PROSITE" id="PS51755"/>
    </source>
</evidence>
<dbReference type="SMART" id="SM00862">
    <property type="entry name" value="Trans_reg_C"/>
    <property type="match status" value="1"/>
</dbReference>
<reference evidence="11 13" key="1">
    <citation type="submission" date="2015-07" db="EMBL/GenBank/DDBJ databases">
        <title>Fjat-14205 dsm 2895.</title>
        <authorList>
            <person name="Liu B."/>
            <person name="Wang J."/>
            <person name="Zhu Y."/>
            <person name="Liu G."/>
            <person name="Chen Q."/>
            <person name="Chen Z."/>
            <person name="Lan J."/>
            <person name="Che J."/>
            <person name="Ge C."/>
            <person name="Shi H."/>
            <person name="Pan Z."/>
            <person name="Liu X."/>
        </authorList>
    </citation>
    <scope>NUCLEOTIDE SEQUENCE [LARGE SCALE GENOMIC DNA]</scope>
    <source>
        <strain evidence="11 13">DSM 2895</strain>
    </source>
</reference>
<dbReference type="PROSITE" id="PS50110">
    <property type="entry name" value="RESPONSE_REGULATORY"/>
    <property type="match status" value="1"/>
</dbReference>
<sequence>MESFITCTKILLVDDDIHILEMMQTVLQKERFHNIYTAQSGEEAIGVCQEVKPDIIVLDVMLPDYDGFLLCQELRKQTHVPILFLTAKTTDLDKLTGFGFGGDDYITKPFNPLEVVARIKAHLRRQKLIHQHKPEKKGFDYGRFRVIEESGELLVEGRQISCPAREFKLLVFLCKHPNQIISKKQLYKQVWEETFGEDCTVMVHIRRLREKIEPDPSNPQYLVTVRGLGYKLINPSCKENEE</sequence>
<feature type="domain" description="OmpR/PhoB-type" evidence="10">
    <location>
        <begin position="136"/>
        <end position="234"/>
    </location>
</feature>
<evidence type="ECO:0000256" key="8">
    <source>
        <dbReference type="PROSITE-ProRule" id="PRU01091"/>
    </source>
</evidence>
<evidence type="ECO:0000256" key="7">
    <source>
        <dbReference type="PROSITE-ProRule" id="PRU00169"/>
    </source>
</evidence>
<dbReference type="Pfam" id="PF00072">
    <property type="entry name" value="Response_reg"/>
    <property type="match status" value="1"/>
</dbReference>
<comment type="subcellular location">
    <subcellularLocation>
        <location evidence="1">Cytoplasm</location>
    </subcellularLocation>
</comment>
<dbReference type="GeneID" id="42306908"/>
<evidence type="ECO:0000313" key="14">
    <source>
        <dbReference type="Proteomes" id="UP000182836"/>
    </source>
</evidence>
<evidence type="ECO:0000256" key="5">
    <source>
        <dbReference type="ARBA" id="ARBA00023125"/>
    </source>
</evidence>
<keyword evidence="3" id="KW-0902">Two-component regulatory system</keyword>
<dbReference type="InterPro" id="IPR001867">
    <property type="entry name" value="OmpR/PhoB-type_DNA-bd"/>
</dbReference>
<evidence type="ECO:0000259" key="9">
    <source>
        <dbReference type="PROSITE" id="PS50110"/>
    </source>
</evidence>
<keyword evidence="5 8" id="KW-0238">DNA-binding</keyword>
<evidence type="ECO:0000313" key="11">
    <source>
        <dbReference type="EMBL" id="KON96961.1"/>
    </source>
</evidence>
<dbReference type="SUPFAM" id="SSF52172">
    <property type="entry name" value="CheY-like"/>
    <property type="match status" value="1"/>
</dbReference>
<dbReference type="Gene3D" id="6.10.250.690">
    <property type="match status" value="1"/>
</dbReference>
<accession>A0A0D1XVJ1</accession>
<dbReference type="SMART" id="SM00448">
    <property type="entry name" value="REC"/>
    <property type="match status" value="1"/>
</dbReference>
<dbReference type="STRING" id="47500.AF333_17220"/>
<dbReference type="GO" id="GO:0000156">
    <property type="term" value="F:phosphorelay response regulator activity"/>
    <property type="evidence" value="ECO:0007669"/>
    <property type="project" value="TreeGrafter"/>
</dbReference>
<name>A0A0D1XVJ1_ANEMI</name>
<gene>
    <name evidence="11" type="ORF">AF333_17220</name>
    <name evidence="12" type="ORF">SAMN04487909_12227</name>
</gene>
<evidence type="ECO:0000256" key="6">
    <source>
        <dbReference type="ARBA" id="ARBA00023163"/>
    </source>
</evidence>
<dbReference type="Pfam" id="PF00486">
    <property type="entry name" value="Trans_reg_C"/>
    <property type="match status" value="1"/>
</dbReference>
<dbReference type="Proteomes" id="UP000182836">
    <property type="component" value="Unassembled WGS sequence"/>
</dbReference>
<dbReference type="PATRIC" id="fig|47500.8.peg.3887"/>
<dbReference type="GO" id="GO:0006355">
    <property type="term" value="P:regulation of DNA-templated transcription"/>
    <property type="evidence" value="ECO:0007669"/>
    <property type="project" value="InterPro"/>
</dbReference>
<dbReference type="CDD" id="cd00383">
    <property type="entry name" value="trans_reg_C"/>
    <property type="match status" value="1"/>
</dbReference>
<evidence type="ECO:0000256" key="1">
    <source>
        <dbReference type="ARBA" id="ARBA00004496"/>
    </source>
</evidence>
<protein>
    <submittedName>
        <fullName evidence="12">DNA-binding response regulator, OmpR family, contains REC and winged-helix (WHTH) domain</fullName>
    </submittedName>
    <submittedName>
        <fullName evidence="11">Transcriptional regulator</fullName>
    </submittedName>
</protein>
<dbReference type="AlphaFoldDB" id="A0A0D1XVJ1"/>
<dbReference type="PROSITE" id="PS51755">
    <property type="entry name" value="OMPR_PHOB"/>
    <property type="match status" value="1"/>
</dbReference>
<dbReference type="InterPro" id="IPR039420">
    <property type="entry name" value="WalR-like"/>
</dbReference>
<dbReference type="PANTHER" id="PTHR48111:SF52">
    <property type="entry name" value="TRANSCRIPTIONAL REGULATORY PROTEIN YVRH"/>
    <property type="match status" value="1"/>
</dbReference>
<evidence type="ECO:0000313" key="12">
    <source>
        <dbReference type="EMBL" id="SDJ60765.1"/>
    </source>
</evidence>
<dbReference type="InterPro" id="IPR036388">
    <property type="entry name" value="WH-like_DNA-bd_sf"/>
</dbReference>
<reference evidence="12 14" key="2">
    <citation type="submission" date="2016-10" db="EMBL/GenBank/DDBJ databases">
        <authorList>
            <person name="de Groot N.N."/>
        </authorList>
    </citation>
    <scope>NUCLEOTIDE SEQUENCE [LARGE SCALE GENOMIC DNA]</scope>
    <source>
        <strain evidence="12 14">DSM 2895</strain>
    </source>
</reference>
<dbReference type="EMBL" id="LGUG01000004">
    <property type="protein sequence ID" value="KON96961.1"/>
    <property type="molecule type" value="Genomic_DNA"/>
</dbReference>
<feature type="modified residue" description="4-aspartylphosphate" evidence="7">
    <location>
        <position position="59"/>
    </location>
</feature>
<keyword evidence="4" id="KW-0805">Transcription regulation</keyword>
<evidence type="ECO:0000313" key="13">
    <source>
        <dbReference type="Proteomes" id="UP000037269"/>
    </source>
</evidence>
<keyword evidence="2 7" id="KW-0597">Phosphoprotein</keyword>
<evidence type="ECO:0000256" key="4">
    <source>
        <dbReference type="ARBA" id="ARBA00023015"/>
    </source>
</evidence>
<dbReference type="EMBL" id="FNED01000022">
    <property type="protein sequence ID" value="SDJ60765.1"/>
    <property type="molecule type" value="Genomic_DNA"/>
</dbReference>
<feature type="domain" description="Response regulatory" evidence="9">
    <location>
        <begin position="9"/>
        <end position="123"/>
    </location>
</feature>